<feature type="domain" description="Nucleoside phosphorylase" evidence="3">
    <location>
        <begin position="3"/>
        <end position="220"/>
    </location>
</feature>
<dbReference type="GO" id="GO:0009116">
    <property type="term" value="P:nucleoside metabolic process"/>
    <property type="evidence" value="ECO:0007669"/>
    <property type="project" value="InterPro"/>
</dbReference>
<evidence type="ECO:0000259" key="3">
    <source>
        <dbReference type="Pfam" id="PF01048"/>
    </source>
</evidence>
<accession>A0AAE4MCG6</accession>
<evidence type="ECO:0000256" key="2">
    <source>
        <dbReference type="ARBA" id="ARBA00022679"/>
    </source>
</evidence>
<gene>
    <name evidence="4" type="primary">mtnP</name>
    <name evidence="4" type="ORF">McpAg1_08080</name>
</gene>
<dbReference type="Pfam" id="PF01048">
    <property type="entry name" value="PNP_UDP_1"/>
    <property type="match status" value="1"/>
</dbReference>
<keyword evidence="5" id="KW-1185">Reference proteome</keyword>
<dbReference type="Gene3D" id="3.40.50.1580">
    <property type="entry name" value="Nucleoside phosphorylase domain"/>
    <property type="match status" value="1"/>
</dbReference>
<dbReference type="InterPro" id="IPR010044">
    <property type="entry name" value="MTAP"/>
</dbReference>
<dbReference type="Proteomes" id="UP001273136">
    <property type="component" value="Unassembled WGS sequence"/>
</dbReference>
<dbReference type="InterPro" id="IPR000845">
    <property type="entry name" value="Nucleoside_phosphorylase_d"/>
</dbReference>
<dbReference type="SUPFAM" id="SSF53167">
    <property type="entry name" value="Purine and uridine phosphorylases"/>
    <property type="match status" value="1"/>
</dbReference>
<evidence type="ECO:0000313" key="5">
    <source>
        <dbReference type="Proteomes" id="UP001273136"/>
    </source>
</evidence>
<keyword evidence="1 4" id="KW-0328">Glycosyltransferase</keyword>
<sequence>MLGIIGGTALLAAKLPPLEKKTVATPFGKTEVLAGSFVFVPRHQNTTPPHNLNHKAHLAACKILGVDRLILIGSTGSMKETIRPGSIVIPDDYFCPWDIPTMHDNSIHHVPPSVDDTLRQALDKIVPDAVSGTYFQAHGPRFETRAEIACYASHTDIVGMTLASELTLANELGIPVAALCTVDNYANGIGGADAPDYDEIVAVAKQNGDRISKIITSIVEKLS</sequence>
<dbReference type="AlphaFoldDB" id="A0AAE4MCG6"/>
<comment type="caution">
    <text evidence="4">The sequence shown here is derived from an EMBL/GenBank/DDBJ whole genome shotgun (WGS) entry which is preliminary data.</text>
</comment>
<evidence type="ECO:0000256" key="1">
    <source>
        <dbReference type="ARBA" id="ARBA00022676"/>
    </source>
</evidence>
<dbReference type="GO" id="GO:0019509">
    <property type="term" value="P:L-methionine salvage from methylthioadenosine"/>
    <property type="evidence" value="ECO:0007669"/>
    <property type="project" value="TreeGrafter"/>
</dbReference>
<organism evidence="4 5">
    <name type="scientific">Methanorbis furvi</name>
    <dbReference type="NCBI Taxonomy" id="3028299"/>
    <lineage>
        <taxon>Archaea</taxon>
        <taxon>Methanobacteriati</taxon>
        <taxon>Methanobacteriota</taxon>
        <taxon>Stenosarchaea group</taxon>
        <taxon>Methanomicrobia</taxon>
        <taxon>Methanomicrobiales</taxon>
        <taxon>Methanocorpusculaceae</taxon>
        <taxon>Methanorbis</taxon>
    </lineage>
</organism>
<dbReference type="EC" id="2.4.2.28" evidence="4"/>
<dbReference type="PANTHER" id="PTHR42679">
    <property type="entry name" value="S-METHYL-5'-THIOADENOSINE PHOSPHORYLASE"/>
    <property type="match status" value="1"/>
</dbReference>
<protein>
    <submittedName>
        <fullName evidence="4">S-methyl-5'-thioadenosine phosphorylase</fullName>
        <ecNumber evidence="4">2.4.2.28</ecNumber>
    </submittedName>
</protein>
<dbReference type="PANTHER" id="PTHR42679:SF2">
    <property type="entry name" value="S-METHYL-5'-THIOADENOSINE PHOSPHORYLASE"/>
    <property type="match status" value="1"/>
</dbReference>
<dbReference type="InterPro" id="IPR035994">
    <property type="entry name" value="Nucleoside_phosphorylase_sf"/>
</dbReference>
<dbReference type="GO" id="GO:0005829">
    <property type="term" value="C:cytosol"/>
    <property type="evidence" value="ECO:0007669"/>
    <property type="project" value="TreeGrafter"/>
</dbReference>
<dbReference type="GO" id="GO:0017061">
    <property type="term" value="F:S-methyl-5-thioadenosine phosphorylase activity"/>
    <property type="evidence" value="ECO:0007669"/>
    <property type="project" value="UniProtKB-EC"/>
</dbReference>
<evidence type="ECO:0000313" key="4">
    <source>
        <dbReference type="EMBL" id="MDV0441601.1"/>
    </source>
</evidence>
<proteinExistence type="predicted"/>
<name>A0AAE4MCG6_9EURY</name>
<keyword evidence="2 4" id="KW-0808">Transferase</keyword>
<dbReference type="RefSeq" id="WP_338094005.1">
    <property type="nucleotide sequence ID" value="NZ_JAWDKA010000004.1"/>
</dbReference>
<reference evidence="4" key="1">
    <citation type="submission" date="2023-06" db="EMBL/GenBank/DDBJ databases">
        <title>Genome sequence of Methancorpusculaceae sp. Ag1.</title>
        <authorList>
            <person name="Protasov E."/>
            <person name="Platt K."/>
            <person name="Poehlein A."/>
            <person name="Daniel R."/>
            <person name="Brune A."/>
        </authorList>
    </citation>
    <scope>NUCLEOTIDE SEQUENCE</scope>
    <source>
        <strain evidence="4">Ag1</strain>
    </source>
</reference>
<dbReference type="EMBL" id="JAWDKA010000004">
    <property type="protein sequence ID" value="MDV0441601.1"/>
    <property type="molecule type" value="Genomic_DNA"/>
</dbReference>
<dbReference type="CDD" id="cd09010">
    <property type="entry name" value="MTAP_SsMTAPII_like_MTIP"/>
    <property type="match status" value="1"/>
</dbReference>